<dbReference type="InterPro" id="IPR024165">
    <property type="entry name" value="Kan/Strep_kinase"/>
</dbReference>
<evidence type="ECO:0000259" key="7">
    <source>
        <dbReference type="Pfam" id="PF01636"/>
    </source>
</evidence>
<evidence type="ECO:0000256" key="5">
    <source>
        <dbReference type="ARBA" id="ARBA00022840"/>
    </source>
</evidence>
<dbReference type="PIRSF" id="PIRSF000706">
    <property type="entry name" value="Kanamycin_kin"/>
    <property type="match status" value="1"/>
</dbReference>
<dbReference type="EMBL" id="BONC01000002">
    <property type="protein sequence ID" value="GIF54292.1"/>
    <property type="molecule type" value="Genomic_DNA"/>
</dbReference>
<keyword evidence="9" id="KW-1185">Reference proteome</keyword>
<keyword evidence="6" id="KW-0046">Antibiotic resistance</keyword>
<dbReference type="InterPro" id="IPR002575">
    <property type="entry name" value="Aminoglycoside_PTrfase"/>
</dbReference>
<feature type="domain" description="Aminoglycoside phosphotransferase" evidence="7">
    <location>
        <begin position="14"/>
        <end position="218"/>
    </location>
</feature>
<dbReference type="Proteomes" id="UP000624325">
    <property type="component" value="Unassembled WGS sequence"/>
</dbReference>
<evidence type="ECO:0000256" key="2">
    <source>
        <dbReference type="ARBA" id="ARBA00022679"/>
    </source>
</evidence>
<dbReference type="NCBIfam" id="NF033068">
    <property type="entry name" value="APH_3p"/>
    <property type="match status" value="1"/>
</dbReference>
<evidence type="ECO:0000256" key="3">
    <source>
        <dbReference type="ARBA" id="ARBA00022741"/>
    </source>
</evidence>
<gene>
    <name evidence="8" type="ORF">Air01nite_03870</name>
</gene>
<organism evidence="8 9">
    <name type="scientific">Asanoa iriomotensis</name>
    <dbReference type="NCBI Taxonomy" id="234613"/>
    <lineage>
        <taxon>Bacteria</taxon>
        <taxon>Bacillati</taxon>
        <taxon>Actinomycetota</taxon>
        <taxon>Actinomycetes</taxon>
        <taxon>Micromonosporales</taxon>
        <taxon>Micromonosporaceae</taxon>
        <taxon>Asanoa</taxon>
    </lineage>
</organism>
<keyword evidence="3" id="KW-0547">Nucleotide-binding</keyword>
<proteinExistence type="inferred from homology"/>
<keyword evidence="2" id="KW-0808">Transferase</keyword>
<evidence type="ECO:0000313" key="9">
    <source>
        <dbReference type="Proteomes" id="UP000624325"/>
    </source>
</evidence>
<evidence type="ECO:0000313" key="8">
    <source>
        <dbReference type="EMBL" id="GIF54292.1"/>
    </source>
</evidence>
<name>A0ABQ4BUT1_9ACTN</name>
<reference evidence="8 9" key="1">
    <citation type="submission" date="2021-01" db="EMBL/GenBank/DDBJ databases">
        <title>Whole genome shotgun sequence of Asanoa iriomotensis NBRC 100142.</title>
        <authorList>
            <person name="Komaki H."/>
            <person name="Tamura T."/>
        </authorList>
    </citation>
    <scope>NUCLEOTIDE SEQUENCE [LARGE SCALE GENOMIC DNA]</scope>
    <source>
        <strain evidence="8 9">NBRC 100142</strain>
    </source>
</reference>
<dbReference type="Gene3D" id="3.90.1200.10">
    <property type="match status" value="1"/>
</dbReference>
<evidence type="ECO:0000256" key="6">
    <source>
        <dbReference type="ARBA" id="ARBA00023251"/>
    </source>
</evidence>
<keyword evidence="4" id="KW-0418">Kinase</keyword>
<evidence type="ECO:0000256" key="4">
    <source>
        <dbReference type="ARBA" id="ARBA00022777"/>
    </source>
</evidence>
<dbReference type="CDD" id="cd05150">
    <property type="entry name" value="APH"/>
    <property type="match status" value="1"/>
</dbReference>
<dbReference type="Gene3D" id="3.30.200.20">
    <property type="entry name" value="Phosphorylase Kinase, domain 1"/>
    <property type="match status" value="1"/>
</dbReference>
<dbReference type="InterPro" id="IPR011009">
    <property type="entry name" value="Kinase-like_dom_sf"/>
</dbReference>
<dbReference type="SUPFAM" id="SSF56112">
    <property type="entry name" value="Protein kinase-like (PK-like)"/>
    <property type="match status" value="1"/>
</dbReference>
<comment type="similarity">
    <text evidence="1">Belongs to the aminoglycoside phosphotransferase family.</text>
</comment>
<evidence type="ECO:0000256" key="1">
    <source>
        <dbReference type="ARBA" id="ARBA00006219"/>
    </source>
</evidence>
<sequence length="226" mass="24466">MTEWLPVRTGKSGAQVWRSTDAYRKHGDPTEIAAEAARLTWLAAQGFPCPEVLDHEPGRLTTRALPGHPAPAGSPAVAAAIGELLRTLHDLPPATCPFDHRLAITVAHAEANARAERIELTDLDAGRTGWSAAQLLAELHATRPQAPEDLVVGHGDPCLPNILFDDQLRPTGVVDVSRLGIADRHNDLAIATRSKTTDAEPLLRAYGLPHPDPAKIAFYRLLDEFF</sequence>
<protein>
    <submittedName>
        <fullName evidence="8">Aminoglycoside phosphotransferase APH(3')</fullName>
    </submittedName>
</protein>
<dbReference type="Pfam" id="PF01636">
    <property type="entry name" value="APH"/>
    <property type="match status" value="1"/>
</dbReference>
<keyword evidence="5" id="KW-0067">ATP-binding</keyword>
<dbReference type="RefSeq" id="WP_203700020.1">
    <property type="nucleotide sequence ID" value="NZ_BAAALU010000011.1"/>
</dbReference>
<comment type="caution">
    <text evidence="8">The sequence shown here is derived from an EMBL/GenBank/DDBJ whole genome shotgun (WGS) entry which is preliminary data.</text>
</comment>
<accession>A0ABQ4BUT1</accession>